<dbReference type="STRING" id="192814.GCA_900166575_01888"/>
<dbReference type="AlphaFoldDB" id="A0A4Z0H622"/>
<dbReference type="GO" id="GO:0016747">
    <property type="term" value="F:acyltransferase activity, transferring groups other than amino-acyl groups"/>
    <property type="evidence" value="ECO:0007669"/>
    <property type="project" value="InterPro"/>
</dbReference>
<keyword evidence="3" id="KW-1185">Reference proteome</keyword>
<gene>
    <name evidence="2" type="ORF">E4663_07665</name>
</gene>
<dbReference type="SUPFAM" id="SSF55729">
    <property type="entry name" value="Acyl-CoA N-acyltransferases (Nat)"/>
    <property type="match status" value="1"/>
</dbReference>
<protein>
    <submittedName>
        <fullName evidence="2">N-acetyltransferase</fullName>
    </submittedName>
</protein>
<evidence type="ECO:0000313" key="2">
    <source>
        <dbReference type="EMBL" id="TGB04861.1"/>
    </source>
</evidence>
<comment type="caution">
    <text evidence="2">The sequence shown here is derived from an EMBL/GenBank/DDBJ whole genome shotgun (WGS) entry which is preliminary data.</text>
</comment>
<feature type="domain" description="N-acetyltransferase" evidence="1">
    <location>
        <begin position="130"/>
        <end position="255"/>
    </location>
</feature>
<evidence type="ECO:0000259" key="1">
    <source>
        <dbReference type="PROSITE" id="PS51186"/>
    </source>
</evidence>
<dbReference type="Gene3D" id="3.40.630.30">
    <property type="match status" value="1"/>
</dbReference>
<dbReference type="Pfam" id="PF00583">
    <property type="entry name" value="Acetyltransf_1"/>
    <property type="match status" value="1"/>
</dbReference>
<organism evidence="2 3">
    <name type="scientific">Halobacillus salinus</name>
    <dbReference type="NCBI Taxonomy" id="192814"/>
    <lineage>
        <taxon>Bacteria</taxon>
        <taxon>Bacillati</taxon>
        <taxon>Bacillota</taxon>
        <taxon>Bacilli</taxon>
        <taxon>Bacillales</taxon>
        <taxon>Bacillaceae</taxon>
        <taxon>Halobacillus</taxon>
    </lineage>
</organism>
<evidence type="ECO:0000313" key="3">
    <source>
        <dbReference type="Proteomes" id="UP000297982"/>
    </source>
</evidence>
<dbReference type="CDD" id="cd04301">
    <property type="entry name" value="NAT_SF"/>
    <property type="match status" value="1"/>
</dbReference>
<dbReference type="InterPro" id="IPR016181">
    <property type="entry name" value="Acyl_CoA_acyltransferase"/>
</dbReference>
<dbReference type="Proteomes" id="UP000297982">
    <property type="component" value="Unassembled WGS sequence"/>
</dbReference>
<dbReference type="PROSITE" id="PS51186">
    <property type="entry name" value="GNAT"/>
    <property type="match status" value="1"/>
</dbReference>
<dbReference type="InterPro" id="IPR000182">
    <property type="entry name" value="GNAT_dom"/>
</dbReference>
<sequence>MMYTERMSRILKRAQRNDAVSLFQSILKEGAGVGAELASVLDGRLEGDWWQGIANSELDILRDAQQYMQRFNQVQLQEGHVIAAILDSGELDEVLSGSLRERIIQIACSPRDLTCDLNKLKLDVDNQHSYFVRKVVLQDQDKLLSWVQSQFGERWAVQVGRAFQEQKDPAVFVAWSGNDIVGFACYDVFEGGKGWFGPMGTVKNQRGKGVGRTLLHSTLCDMRRNGYHKATIKQAGPIEFYEKACKATIIPLDEE</sequence>
<reference evidence="2 3" key="1">
    <citation type="journal article" date="2003" name="Int. J. Syst. Evol. Microbiol.">
        <title>Halobacillus salinus sp. nov., isolated from a salt lake on the coast of the East Sea in Korea.</title>
        <authorList>
            <person name="Yoon J.H."/>
            <person name="Kang K.H."/>
            <person name="Park Y.H."/>
        </authorList>
    </citation>
    <scope>NUCLEOTIDE SEQUENCE [LARGE SCALE GENOMIC DNA]</scope>
    <source>
        <strain evidence="2 3">HSL-3</strain>
    </source>
</reference>
<dbReference type="EMBL" id="SRJC01000001">
    <property type="protein sequence ID" value="TGB04861.1"/>
    <property type="molecule type" value="Genomic_DNA"/>
</dbReference>
<name>A0A4Z0H622_9BACI</name>
<keyword evidence="2" id="KW-0808">Transferase</keyword>
<accession>A0A4Z0H622</accession>
<proteinExistence type="predicted"/>